<feature type="transmembrane region" description="Helical" evidence="1">
    <location>
        <begin position="98"/>
        <end position="117"/>
    </location>
</feature>
<sequence length="420" mass="47630">MINKYNSHILLKIIIIEMVLGGSGRVLTITSLLTIRYILFGLSLLYFSYEIYNNNYSIKNTPFYHEVNFFLAVYFMAILIGLFNGYDSLDVINSSKGYLYIFMIYPIGMMISSRELVKKAWEVFNNSALVLALLSIAIFAIFSYDESSYAVINPVLINLEYGHLSIRYGLPSVFFKASPYVAIALINNLFLFFNSPQQRDKFSILKILILLISILSTLTMGIWLASFIGLALCIVLSRPAIKKNTTLVLFSLIIVLIFVFNDFIIDALLNRLSPTDASFIIKKNQFFSLINIWRNNVVVGNGFGIKVFFESAVATREMVKFELFWIELLVNMGLIGLISFLLLIIKPIYKAVKLIKSEVINKTEVRLLQSGIVGLIMFSVISSVNPFLNNPIGLGYLILVMATINTYSKENRYGKAYNEI</sequence>
<protein>
    <recommendedName>
        <fullName evidence="4">O-antigen ligase like membrane protein</fullName>
    </recommendedName>
</protein>
<dbReference type="Proteomes" id="UP000184251">
    <property type="component" value="Unassembled WGS sequence"/>
</dbReference>
<organism evidence="2 3">
    <name type="scientific">Alkalibacter saccharofermentans DSM 14828</name>
    <dbReference type="NCBI Taxonomy" id="1120975"/>
    <lineage>
        <taxon>Bacteria</taxon>
        <taxon>Bacillati</taxon>
        <taxon>Bacillota</taxon>
        <taxon>Clostridia</taxon>
        <taxon>Eubacteriales</taxon>
        <taxon>Eubacteriaceae</taxon>
        <taxon>Alkalibacter</taxon>
    </lineage>
</organism>
<feature type="transmembrane region" description="Helical" evidence="1">
    <location>
        <begin position="205"/>
        <end position="235"/>
    </location>
</feature>
<dbReference type="RefSeq" id="WP_073270324.1">
    <property type="nucleotide sequence ID" value="NZ_FQTU01000007.1"/>
</dbReference>
<keyword evidence="1" id="KW-1133">Transmembrane helix</keyword>
<dbReference type="STRING" id="1120975.SAMN02746064_01306"/>
<name>A0A1M4WP21_9FIRM</name>
<feature type="transmembrane region" description="Helical" evidence="1">
    <location>
        <begin position="365"/>
        <end position="384"/>
    </location>
</feature>
<evidence type="ECO:0000313" key="2">
    <source>
        <dbReference type="EMBL" id="SHE83051.1"/>
    </source>
</evidence>
<feature type="transmembrane region" description="Helical" evidence="1">
    <location>
        <begin position="67"/>
        <end position="86"/>
    </location>
</feature>
<evidence type="ECO:0000313" key="3">
    <source>
        <dbReference type="Proteomes" id="UP000184251"/>
    </source>
</evidence>
<dbReference type="OrthoDB" id="2279699at2"/>
<feature type="transmembrane region" description="Helical" evidence="1">
    <location>
        <begin position="390"/>
        <end position="407"/>
    </location>
</feature>
<feature type="transmembrane region" description="Helical" evidence="1">
    <location>
        <begin position="173"/>
        <end position="193"/>
    </location>
</feature>
<reference evidence="2 3" key="1">
    <citation type="submission" date="2016-11" db="EMBL/GenBank/DDBJ databases">
        <authorList>
            <person name="Jaros S."/>
            <person name="Januszkiewicz K."/>
            <person name="Wedrychowicz H."/>
        </authorList>
    </citation>
    <scope>NUCLEOTIDE SEQUENCE [LARGE SCALE GENOMIC DNA]</scope>
    <source>
        <strain evidence="2 3">DSM 14828</strain>
    </source>
</reference>
<evidence type="ECO:0008006" key="4">
    <source>
        <dbReference type="Google" id="ProtNLM"/>
    </source>
</evidence>
<dbReference type="EMBL" id="FQTU01000007">
    <property type="protein sequence ID" value="SHE83051.1"/>
    <property type="molecule type" value="Genomic_DNA"/>
</dbReference>
<dbReference type="InterPro" id="IPR051533">
    <property type="entry name" value="WaaL-like"/>
</dbReference>
<dbReference type="PANTHER" id="PTHR37422:SF13">
    <property type="entry name" value="LIPOPOLYSACCHARIDE BIOSYNTHESIS PROTEIN PA4999-RELATED"/>
    <property type="match status" value="1"/>
</dbReference>
<feature type="transmembrane region" description="Helical" evidence="1">
    <location>
        <begin position="247"/>
        <end position="269"/>
    </location>
</feature>
<gene>
    <name evidence="2" type="ORF">SAMN02746064_01306</name>
</gene>
<accession>A0A1M4WP21</accession>
<dbReference type="PANTHER" id="PTHR37422">
    <property type="entry name" value="TEICHURONIC ACID BIOSYNTHESIS PROTEIN TUAE"/>
    <property type="match status" value="1"/>
</dbReference>
<feature type="transmembrane region" description="Helical" evidence="1">
    <location>
        <begin position="323"/>
        <end position="345"/>
    </location>
</feature>
<feature type="transmembrane region" description="Helical" evidence="1">
    <location>
        <begin position="123"/>
        <end position="144"/>
    </location>
</feature>
<keyword evidence="1" id="KW-0472">Membrane</keyword>
<evidence type="ECO:0000256" key="1">
    <source>
        <dbReference type="SAM" id="Phobius"/>
    </source>
</evidence>
<keyword evidence="1" id="KW-0812">Transmembrane</keyword>
<feature type="transmembrane region" description="Helical" evidence="1">
    <location>
        <begin position="26"/>
        <end position="47"/>
    </location>
</feature>
<keyword evidence="3" id="KW-1185">Reference proteome</keyword>
<dbReference type="AlphaFoldDB" id="A0A1M4WP21"/>
<proteinExistence type="predicted"/>